<dbReference type="InterPro" id="IPR006680">
    <property type="entry name" value="Amidohydro-rel"/>
</dbReference>
<dbReference type="STRING" id="715226.ABI_02000"/>
<reference evidence="4" key="1">
    <citation type="submission" date="2011-03" db="EMBL/GenBank/DDBJ databases">
        <title>Draft genome sequence of Brevundimonas diminuta.</title>
        <authorList>
            <person name="Brown P.J.B."/>
            <person name="Buechlein A."/>
            <person name="Hemmerich C."/>
            <person name="Brun Y.V."/>
        </authorList>
    </citation>
    <scope>NUCLEOTIDE SEQUENCE [LARGE SCALE GENOMIC DNA]</scope>
    <source>
        <strain evidence="4">C19</strain>
    </source>
</reference>
<proteinExistence type="predicted"/>
<dbReference type="HOGENOM" id="CLU_039043_0_0_5"/>
<dbReference type="SUPFAM" id="SSF51556">
    <property type="entry name" value="Metallo-dependent hydrolases"/>
    <property type="match status" value="1"/>
</dbReference>
<keyword evidence="1" id="KW-0456">Lyase</keyword>
<accession>F4QID2</accession>
<dbReference type="Pfam" id="PF04909">
    <property type="entry name" value="Amidohydro_2"/>
    <property type="match status" value="1"/>
</dbReference>
<dbReference type="GO" id="GO:0019748">
    <property type="term" value="P:secondary metabolic process"/>
    <property type="evidence" value="ECO:0007669"/>
    <property type="project" value="TreeGrafter"/>
</dbReference>
<evidence type="ECO:0000313" key="3">
    <source>
        <dbReference type="EMBL" id="EGF91770.1"/>
    </source>
</evidence>
<protein>
    <submittedName>
        <fullName evidence="3">Tat twin-arginine translocation pathway signal sequence domain protein</fullName>
    </submittedName>
</protein>
<keyword evidence="4" id="KW-1185">Reference proteome</keyword>
<dbReference type="AlphaFoldDB" id="F4QID2"/>
<organism evidence="3 4">
    <name type="scientific">Asticcacaulis biprosthecium C19</name>
    <dbReference type="NCBI Taxonomy" id="715226"/>
    <lineage>
        <taxon>Bacteria</taxon>
        <taxon>Pseudomonadati</taxon>
        <taxon>Pseudomonadota</taxon>
        <taxon>Alphaproteobacteria</taxon>
        <taxon>Caulobacterales</taxon>
        <taxon>Caulobacteraceae</taxon>
        <taxon>Asticcacaulis</taxon>
    </lineage>
</organism>
<dbReference type="Gene3D" id="3.20.20.140">
    <property type="entry name" value="Metal-dependent hydrolases"/>
    <property type="match status" value="1"/>
</dbReference>
<gene>
    <name evidence="3" type="ORF">ABI_02000</name>
</gene>
<evidence type="ECO:0000259" key="2">
    <source>
        <dbReference type="Pfam" id="PF04909"/>
    </source>
</evidence>
<name>F4QID2_9CAUL</name>
<dbReference type="PANTHER" id="PTHR21240:SF28">
    <property type="entry name" value="ISO-OROTATE DECARBOXYLASE (EUROFUNG)"/>
    <property type="match status" value="1"/>
</dbReference>
<dbReference type="eggNOG" id="COG2159">
    <property type="taxonomic scope" value="Bacteria"/>
</dbReference>
<feature type="domain" description="Amidohydrolase-related" evidence="2">
    <location>
        <begin position="117"/>
        <end position="367"/>
    </location>
</feature>
<dbReference type="InterPro" id="IPR032465">
    <property type="entry name" value="ACMSD"/>
</dbReference>
<dbReference type="GO" id="GO:0016831">
    <property type="term" value="F:carboxy-lyase activity"/>
    <property type="evidence" value="ECO:0007669"/>
    <property type="project" value="InterPro"/>
</dbReference>
<dbReference type="InterPro" id="IPR032466">
    <property type="entry name" value="Metal_Hydrolase"/>
</dbReference>
<sequence length="368" mass="41233">MFFKGFAMLDRRHLLTGMTAAGLVVGAGARADVATYTADDFKRVRKFDAHVHINADPMVFGEQAVADNFELLTINVDYPDFPSLEAQAQVSGVLHKADPKRFQFATAFSMQGFGEAGWADKTIAHIEAAAKAGARGVKVWKNVGLIERDASGNLVMLDDVRFDPVIARIEALGLTFINHQGEPRNCWLPLEEMTTKNDRAYFSAHPDYYMYAHPEGPSYEHLMAVRDDFLDRHPKLNFMGAHMASLEWSVDALSSFLDRFPNATVETAARMAQLQHQSLRDHDKVRNFFLKYQDRILYGSDLTLNPDADAAGMRKEIHDVWLAHWRYLATADVQAVWDLDAEVKGLALPKSAIDKIFYGNALRVLGLA</sequence>
<evidence type="ECO:0000313" key="4">
    <source>
        <dbReference type="Proteomes" id="UP000006512"/>
    </source>
</evidence>
<dbReference type="PANTHER" id="PTHR21240">
    <property type="entry name" value="2-AMINO-3-CARBOXYLMUCONATE-6-SEMIALDEHYDE DECARBOXYLASE"/>
    <property type="match status" value="1"/>
</dbReference>
<dbReference type="Proteomes" id="UP000006512">
    <property type="component" value="Unassembled WGS sequence"/>
</dbReference>
<evidence type="ECO:0000256" key="1">
    <source>
        <dbReference type="ARBA" id="ARBA00023239"/>
    </source>
</evidence>
<dbReference type="GO" id="GO:0005737">
    <property type="term" value="C:cytoplasm"/>
    <property type="evidence" value="ECO:0007669"/>
    <property type="project" value="TreeGrafter"/>
</dbReference>
<dbReference type="EMBL" id="GL883077">
    <property type="protein sequence ID" value="EGF91770.1"/>
    <property type="molecule type" value="Genomic_DNA"/>
</dbReference>
<dbReference type="GO" id="GO:0016787">
    <property type="term" value="F:hydrolase activity"/>
    <property type="evidence" value="ECO:0007669"/>
    <property type="project" value="InterPro"/>
</dbReference>